<evidence type="ECO:0000256" key="19">
    <source>
        <dbReference type="ARBA" id="ARBA00047899"/>
    </source>
</evidence>
<evidence type="ECO:0000256" key="1">
    <source>
        <dbReference type="ARBA" id="ARBA00001946"/>
    </source>
</evidence>
<feature type="domain" description="Fibronectin type-III" evidence="23">
    <location>
        <begin position="895"/>
        <end position="990"/>
    </location>
</feature>
<dbReference type="InterPro" id="IPR036116">
    <property type="entry name" value="FN3_sf"/>
</dbReference>
<dbReference type="GO" id="GO:0050793">
    <property type="term" value="P:regulation of developmental process"/>
    <property type="evidence" value="ECO:0007669"/>
    <property type="project" value="UniProtKB-ARBA"/>
</dbReference>
<dbReference type="FunFam" id="2.60.40.10:FF:000031">
    <property type="entry name" value="Myosin-binding protein C, slow type"/>
    <property type="match status" value="1"/>
</dbReference>
<evidence type="ECO:0000259" key="23">
    <source>
        <dbReference type="PROSITE" id="PS50853"/>
    </source>
</evidence>
<evidence type="ECO:0000256" key="7">
    <source>
        <dbReference type="ARBA" id="ARBA00022553"/>
    </source>
</evidence>
<comment type="cofactor">
    <cofactor evidence="1">
        <name>Mg(2+)</name>
        <dbReference type="ChEBI" id="CHEBI:18420"/>
    </cofactor>
</comment>
<feature type="domain" description="Fibronectin type-III" evidence="23">
    <location>
        <begin position="2271"/>
        <end position="2297"/>
    </location>
</feature>
<dbReference type="GO" id="GO:0004674">
    <property type="term" value="F:protein serine/threonine kinase activity"/>
    <property type="evidence" value="ECO:0007669"/>
    <property type="project" value="UniProtKB-KW"/>
</dbReference>
<feature type="compositionally biased region" description="Polar residues" evidence="21">
    <location>
        <begin position="1670"/>
        <end position="1681"/>
    </location>
</feature>
<dbReference type="FunFam" id="2.60.40.10:FF:000012">
    <property type="entry name" value="titin isoform X1"/>
    <property type="match status" value="2"/>
</dbReference>
<feature type="domain" description="Fibronectin type-III" evidence="23">
    <location>
        <begin position="1190"/>
        <end position="1287"/>
    </location>
</feature>
<keyword evidence="14" id="KW-0067">ATP-binding</keyword>
<dbReference type="CDD" id="cd05748">
    <property type="entry name" value="Ig_Titin_like"/>
    <property type="match status" value="2"/>
</dbReference>
<dbReference type="PROSITE" id="PS50835">
    <property type="entry name" value="IG_LIKE"/>
    <property type="match status" value="8"/>
</dbReference>
<dbReference type="PANTHER" id="PTHR14340:SF9">
    <property type="entry name" value="FIBRONECTIN TYPE-III DOMAIN-CONTAINING PROTEIN"/>
    <property type="match status" value="1"/>
</dbReference>
<dbReference type="GO" id="GO:0051239">
    <property type="term" value="P:regulation of multicellular organismal process"/>
    <property type="evidence" value="ECO:0007669"/>
    <property type="project" value="UniProtKB-ARBA"/>
</dbReference>
<keyword evidence="25" id="KW-1185">Reference proteome</keyword>
<dbReference type="GO" id="GO:0046872">
    <property type="term" value="F:metal ion binding"/>
    <property type="evidence" value="ECO:0007669"/>
    <property type="project" value="UniProtKB-KW"/>
</dbReference>
<keyword evidence="5" id="KW-0963">Cytoplasm</keyword>
<dbReference type="GO" id="GO:0030154">
    <property type="term" value="P:cell differentiation"/>
    <property type="evidence" value="ECO:0007669"/>
    <property type="project" value="UniProtKB-ARBA"/>
</dbReference>
<comment type="catalytic activity">
    <reaction evidence="19">
        <text>L-threonyl-[protein] + ATP = O-phospho-L-threonyl-[protein] + ADP + H(+)</text>
        <dbReference type="Rhea" id="RHEA:46608"/>
        <dbReference type="Rhea" id="RHEA-COMP:11060"/>
        <dbReference type="Rhea" id="RHEA-COMP:11605"/>
        <dbReference type="ChEBI" id="CHEBI:15378"/>
        <dbReference type="ChEBI" id="CHEBI:30013"/>
        <dbReference type="ChEBI" id="CHEBI:30616"/>
        <dbReference type="ChEBI" id="CHEBI:61977"/>
        <dbReference type="ChEBI" id="CHEBI:456216"/>
        <dbReference type="EC" id="2.7.11.1"/>
    </reaction>
</comment>
<evidence type="ECO:0000256" key="17">
    <source>
        <dbReference type="ARBA" id="ARBA00023157"/>
    </source>
</evidence>
<dbReference type="FunFam" id="2.60.40.10:FF:000147">
    <property type="entry name" value="Myosin light chain kinase"/>
    <property type="match status" value="1"/>
</dbReference>
<dbReference type="Gene3D" id="2.60.40.10">
    <property type="entry name" value="Immunoglobulins"/>
    <property type="match status" value="23"/>
</dbReference>
<comment type="catalytic activity">
    <reaction evidence="20">
        <text>L-seryl-[protein] + ATP = O-phospho-L-seryl-[protein] + ADP + H(+)</text>
        <dbReference type="Rhea" id="RHEA:17989"/>
        <dbReference type="Rhea" id="RHEA-COMP:9863"/>
        <dbReference type="Rhea" id="RHEA-COMP:11604"/>
        <dbReference type="ChEBI" id="CHEBI:15378"/>
        <dbReference type="ChEBI" id="CHEBI:29999"/>
        <dbReference type="ChEBI" id="CHEBI:30616"/>
        <dbReference type="ChEBI" id="CHEBI:83421"/>
        <dbReference type="ChEBI" id="CHEBI:456216"/>
        <dbReference type="EC" id="2.7.11.1"/>
    </reaction>
</comment>
<dbReference type="Proteomes" id="UP000887013">
    <property type="component" value="Unassembled WGS sequence"/>
</dbReference>
<feature type="domain" description="Ig-like" evidence="22">
    <location>
        <begin position="597"/>
        <end position="686"/>
    </location>
</feature>
<evidence type="ECO:0000313" key="25">
    <source>
        <dbReference type="Proteomes" id="UP000887013"/>
    </source>
</evidence>
<feature type="domain" description="Fibronectin type-III" evidence="23">
    <location>
        <begin position="100"/>
        <end position="193"/>
    </location>
</feature>
<dbReference type="SUPFAM" id="SSF49265">
    <property type="entry name" value="Fibronectin type III"/>
    <property type="match status" value="8"/>
</dbReference>
<keyword evidence="8" id="KW-0808">Transferase</keyword>
<feature type="domain" description="Fibronectin type-III" evidence="23">
    <location>
        <begin position="498"/>
        <end position="593"/>
    </location>
</feature>
<accession>A0A8X6MTH9</accession>
<proteinExistence type="inferred from homology"/>
<evidence type="ECO:0000256" key="20">
    <source>
        <dbReference type="ARBA" id="ARBA00048679"/>
    </source>
</evidence>
<dbReference type="GO" id="GO:0005524">
    <property type="term" value="F:ATP binding"/>
    <property type="evidence" value="ECO:0007669"/>
    <property type="project" value="UniProtKB-KW"/>
</dbReference>
<dbReference type="GO" id="GO:0005516">
    <property type="term" value="F:calmodulin binding"/>
    <property type="evidence" value="ECO:0007669"/>
    <property type="project" value="UniProtKB-KW"/>
</dbReference>
<feature type="domain" description="Fibronectin type-III" evidence="23">
    <location>
        <begin position="200"/>
        <end position="295"/>
    </location>
</feature>
<evidence type="ECO:0000313" key="24">
    <source>
        <dbReference type="EMBL" id="GFS77066.1"/>
    </source>
</evidence>
<dbReference type="PROSITE" id="PS50853">
    <property type="entry name" value="FN3"/>
    <property type="match status" value="15"/>
</dbReference>
<keyword evidence="16" id="KW-0112">Calmodulin-binding</keyword>
<dbReference type="InterPro" id="IPR003961">
    <property type="entry name" value="FN3_dom"/>
</dbReference>
<evidence type="ECO:0000256" key="21">
    <source>
        <dbReference type="SAM" id="MobiDB-lite"/>
    </source>
</evidence>
<dbReference type="SMART" id="SM00408">
    <property type="entry name" value="IGc2"/>
    <property type="match status" value="8"/>
</dbReference>
<feature type="region of interest" description="Disordered" evidence="21">
    <location>
        <begin position="1669"/>
        <end position="1690"/>
    </location>
</feature>
<dbReference type="SMART" id="SM00409">
    <property type="entry name" value="IG"/>
    <property type="match status" value="9"/>
</dbReference>
<evidence type="ECO:0000259" key="22">
    <source>
        <dbReference type="PROSITE" id="PS50835"/>
    </source>
</evidence>
<evidence type="ECO:0000256" key="5">
    <source>
        <dbReference type="ARBA" id="ARBA00022490"/>
    </source>
</evidence>
<keyword evidence="18" id="KW-0393">Immunoglobulin domain</keyword>
<dbReference type="GO" id="GO:0031672">
    <property type="term" value="C:A band"/>
    <property type="evidence" value="ECO:0007669"/>
    <property type="project" value="UniProtKB-ARBA"/>
</dbReference>
<comment type="caution">
    <text evidence="24">The sequence shown here is derived from an EMBL/GenBank/DDBJ whole genome shotgun (WGS) entry which is preliminary data.</text>
</comment>
<keyword evidence="6" id="KW-0723">Serine/threonine-protein kinase</keyword>
<dbReference type="InterPro" id="IPR003599">
    <property type="entry name" value="Ig_sub"/>
</dbReference>
<feature type="domain" description="Fibronectin type-III" evidence="23">
    <location>
        <begin position="1588"/>
        <end position="1686"/>
    </location>
</feature>
<feature type="domain" description="Fibronectin type-III" evidence="23">
    <location>
        <begin position="1878"/>
        <end position="1973"/>
    </location>
</feature>
<dbReference type="PRINTS" id="PR00014">
    <property type="entry name" value="FNTYPEIII"/>
</dbReference>
<feature type="region of interest" description="Disordered" evidence="21">
    <location>
        <begin position="872"/>
        <end position="901"/>
    </location>
</feature>
<dbReference type="EMBL" id="BMAW01002119">
    <property type="protein sequence ID" value="GFS77066.1"/>
    <property type="molecule type" value="Genomic_DNA"/>
</dbReference>
<dbReference type="FunFam" id="2.60.40.10:FF:000051">
    <property type="entry name" value="Uncharacterized protein, isoform J"/>
    <property type="match status" value="3"/>
</dbReference>
<feature type="domain" description="Ig-like" evidence="22">
    <location>
        <begin position="994"/>
        <end position="1066"/>
    </location>
</feature>
<protein>
    <recommendedName>
        <fullName evidence="4">non-specific serine/threonine protein kinase</fullName>
        <ecNumber evidence="4">2.7.11.1</ecNumber>
    </recommendedName>
</protein>
<dbReference type="OrthoDB" id="6429308at2759"/>
<gene>
    <name evidence="24" type="primary">unc-22</name>
    <name evidence="24" type="ORF">NPIL_303081</name>
</gene>
<feature type="domain" description="Ig-like" evidence="22">
    <location>
        <begin position="2080"/>
        <end position="2168"/>
    </location>
</feature>
<dbReference type="Pfam" id="PF00041">
    <property type="entry name" value="fn3"/>
    <property type="match status" value="14"/>
</dbReference>
<evidence type="ECO:0000256" key="11">
    <source>
        <dbReference type="ARBA" id="ARBA00022741"/>
    </source>
</evidence>
<reference evidence="24" key="1">
    <citation type="submission" date="2020-08" db="EMBL/GenBank/DDBJ databases">
        <title>Multicomponent nature underlies the extraordinary mechanical properties of spider dragline silk.</title>
        <authorList>
            <person name="Kono N."/>
            <person name="Nakamura H."/>
            <person name="Mori M."/>
            <person name="Yoshida Y."/>
            <person name="Ohtoshi R."/>
            <person name="Malay A.D."/>
            <person name="Moran D.A.P."/>
            <person name="Tomita M."/>
            <person name="Numata K."/>
            <person name="Arakawa K."/>
        </authorList>
    </citation>
    <scope>NUCLEOTIDE SEQUENCE</scope>
</reference>
<feature type="domain" description="Ig-like" evidence="22">
    <location>
        <begin position="5"/>
        <end position="93"/>
    </location>
</feature>
<feature type="domain" description="Ig-like" evidence="22">
    <location>
        <begin position="2173"/>
        <end position="2266"/>
    </location>
</feature>
<dbReference type="GO" id="GO:0009653">
    <property type="term" value="P:anatomical structure morphogenesis"/>
    <property type="evidence" value="ECO:0007669"/>
    <property type="project" value="UniProtKB-ARBA"/>
</dbReference>
<dbReference type="FunFam" id="2.60.40.10:FF:000003">
    <property type="entry name" value="Titin isoform E"/>
    <property type="match status" value="3"/>
</dbReference>
<evidence type="ECO:0000256" key="8">
    <source>
        <dbReference type="ARBA" id="ARBA00022679"/>
    </source>
</evidence>
<keyword evidence="7" id="KW-0597">Phosphoprotein</keyword>
<keyword evidence="17" id="KW-1015">Disulfide bond</keyword>
<keyword evidence="13" id="KW-0106">Calcium</keyword>
<dbReference type="CDD" id="cd00063">
    <property type="entry name" value="FN3"/>
    <property type="match status" value="14"/>
</dbReference>
<evidence type="ECO:0000256" key="10">
    <source>
        <dbReference type="ARBA" id="ARBA00022737"/>
    </source>
</evidence>
<feature type="domain" description="Fibronectin type-III" evidence="23">
    <location>
        <begin position="1386"/>
        <end position="1481"/>
    </location>
</feature>
<dbReference type="InterPro" id="IPR036179">
    <property type="entry name" value="Ig-like_dom_sf"/>
</dbReference>
<feature type="non-terminal residue" evidence="24">
    <location>
        <position position="1"/>
    </location>
</feature>
<keyword evidence="12" id="KW-0418">Kinase</keyword>
<comment type="subcellular location">
    <subcellularLocation>
        <location evidence="2">Cytoplasm</location>
    </subcellularLocation>
</comment>
<evidence type="ECO:0000256" key="3">
    <source>
        <dbReference type="ARBA" id="ARBA00006692"/>
    </source>
</evidence>
<keyword evidence="9" id="KW-0479">Metal-binding</keyword>
<evidence type="ECO:0000256" key="4">
    <source>
        <dbReference type="ARBA" id="ARBA00012513"/>
    </source>
</evidence>
<feature type="domain" description="Fibronectin type-III" evidence="23">
    <location>
        <begin position="1487"/>
        <end position="1584"/>
    </location>
</feature>
<feature type="region of interest" description="Disordered" evidence="21">
    <location>
        <begin position="1570"/>
        <end position="1594"/>
    </location>
</feature>
<dbReference type="FunFam" id="2.60.40.10:FF:000006">
    <property type="entry name" value="Uncharacterized protein, isoform F"/>
    <property type="match status" value="1"/>
</dbReference>
<dbReference type="InterPro" id="IPR003598">
    <property type="entry name" value="Ig_sub2"/>
</dbReference>
<dbReference type="InterPro" id="IPR013098">
    <property type="entry name" value="Ig_I-set"/>
</dbReference>
<dbReference type="PANTHER" id="PTHR14340">
    <property type="entry name" value="MICROFIBRIL-ASSOCIATED GLYCOPROTEIN 3"/>
    <property type="match status" value="1"/>
</dbReference>
<dbReference type="FunFam" id="2.60.40.10:FF:000056">
    <property type="entry name" value="twitchin isoform X4"/>
    <property type="match status" value="1"/>
</dbReference>
<feature type="domain" description="Fibronectin type-III" evidence="23">
    <location>
        <begin position="695"/>
        <end position="788"/>
    </location>
</feature>
<organism evidence="24 25">
    <name type="scientific">Nephila pilipes</name>
    <name type="common">Giant wood spider</name>
    <name type="synonym">Nephila maculata</name>
    <dbReference type="NCBI Taxonomy" id="299642"/>
    <lineage>
        <taxon>Eukaryota</taxon>
        <taxon>Metazoa</taxon>
        <taxon>Ecdysozoa</taxon>
        <taxon>Arthropoda</taxon>
        <taxon>Chelicerata</taxon>
        <taxon>Arachnida</taxon>
        <taxon>Araneae</taxon>
        <taxon>Araneomorphae</taxon>
        <taxon>Entelegynae</taxon>
        <taxon>Araneoidea</taxon>
        <taxon>Nephilidae</taxon>
        <taxon>Nephila</taxon>
    </lineage>
</organism>
<evidence type="ECO:0000256" key="12">
    <source>
        <dbReference type="ARBA" id="ARBA00022777"/>
    </source>
</evidence>
<dbReference type="EC" id="2.7.11.1" evidence="4"/>
<keyword evidence="15" id="KW-0460">Magnesium</keyword>
<dbReference type="FunFam" id="2.60.40.10:FF:000504">
    <property type="entry name" value="Bent, isoform J"/>
    <property type="match status" value="1"/>
</dbReference>
<feature type="domain" description="Fibronectin type-III" evidence="23">
    <location>
        <begin position="1979"/>
        <end position="2074"/>
    </location>
</feature>
<name>A0A8X6MTH9_NEPPI</name>
<dbReference type="SMART" id="SM00060">
    <property type="entry name" value="FN3"/>
    <property type="match status" value="14"/>
</dbReference>
<dbReference type="InterPro" id="IPR007110">
    <property type="entry name" value="Ig-like_dom"/>
</dbReference>
<keyword evidence="11" id="KW-0547">Nucleotide-binding</keyword>
<evidence type="ECO:0000256" key="14">
    <source>
        <dbReference type="ARBA" id="ARBA00022840"/>
    </source>
</evidence>
<evidence type="ECO:0000256" key="9">
    <source>
        <dbReference type="ARBA" id="ARBA00022723"/>
    </source>
</evidence>
<evidence type="ECO:0000256" key="13">
    <source>
        <dbReference type="ARBA" id="ARBA00022837"/>
    </source>
</evidence>
<feature type="domain" description="Ig-like" evidence="22">
    <location>
        <begin position="299"/>
        <end position="387"/>
    </location>
</feature>
<evidence type="ECO:0000256" key="2">
    <source>
        <dbReference type="ARBA" id="ARBA00004496"/>
    </source>
</evidence>
<dbReference type="InterPro" id="IPR013783">
    <property type="entry name" value="Ig-like_fold"/>
</dbReference>
<feature type="domain" description="Fibronectin type-III" evidence="23">
    <location>
        <begin position="1091"/>
        <end position="1184"/>
    </location>
</feature>
<feature type="domain" description="Fibronectin type-III" evidence="23">
    <location>
        <begin position="794"/>
        <end position="889"/>
    </location>
</feature>
<comment type="similarity">
    <text evidence="3">Belongs to the protein kinase superfamily. CAMK Ser/Thr protein kinase family.</text>
</comment>
<evidence type="ECO:0000256" key="18">
    <source>
        <dbReference type="ARBA" id="ARBA00023319"/>
    </source>
</evidence>
<dbReference type="FunFam" id="2.60.40.10:FF:000831">
    <property type="entry name" value="Uncharacterized protein, isoform F"/>
    <property type="match status" value="1"/>
</dbReference>
<dbReference type="SUPFAM" id="SSF48726">
    <property type="entry name" value="Immunoglobulin"/>
    <property type="match status" value="9"/>
</dbReference>
<feature type="domain" description="Ig-like" evidence="22">
    <location>
        <begin position="1689"/>
        <end position="1778"/>
    </location>
</feature>
<sequence>MVVAPSIDKSLLHDIKVRVGRPINYTIPIKGEPTPTVVWTINNKPAVSKRIEIASTASQTTLDIMNSERGDSGKYTLTLQNTSGTVSATANVTVMDRPSPPEGPLGVTDVCKDSATVTWKASKDDGGTPIKHYLVEKMDTTRGTWTEVGTTLDLKFKVPKLIYKKRYQFRVKAVNEVGESDPLETKNETIAKDAYEPPQAPGKPEVKDYDKDRVELAWTAPKDTGGAPLTGYTIQKKERGSPIWTKAADVPASQTKATVPGLTEGTDYEFRVIANNKAGESEPSDASDFVTAKPKFLAPKIMTPMREMKVRGGMTLTADIKFIGEPVPEVEWSLHGKPVTSGDRVTISNFDDHTILNIIDVKRSDSGPYTLTIKNDHGKDSGILDVNILDKPGPPEGPLNIDEVDKDRVKLSWKPPKDDGGSPLTGYIVEKRDKTRGGSWLPAVAFVNPTSKSCVVPKLTEGTEYEFRVMAQNANGISEPLTTDKPVVAKSPYGVPGRPGQPEPVDYDRDFIKLKWEPPRSNGGSPIIGYDIERKDKKSNRWVKVNKSPVPSCIFTDDTVTDGHQYEYRITAKNAAGSGPPSEASVPIVAKPMKEKPKLHLDGLYGKVVRVKAGDPLRISMPLTGSPTPTTQWSVNDKKLPATNRIQTETTDDSISLNIPVTQRSDSGKYTVTAKNAHGEDSADITVLVYDKPGPPKNLEYPEVTAGSVTLKWKKPDDDGGSDITGYQVEKCEVGVERWTPVASFCPTPTCVARNLDEGKQYRFRVRAENMYGVSDPLEGKPVYAKNPFDTPDAPGQPKVKDFGPNFANIAWTPPSNNGGKPITGYIIEKRERGTPDWFKVNSYPTPHTEFNVPNLTEGKTYEFRVMAVNEGGPGKPSKPSNPVTAKEQKFAPSAPDMPRVDKVTKNSVTLSWSKPLHDGGSKIQGYLIEKRPKGAKEWDIINTVPHPDTTFTVPNLKEGDEYEFRVIAVNDVGDSPPSRPCDLVRVEDQPDKPRIDAGALKDITVKAGQEFSLTAPFTGFPKPNAIWSRNDVDLDDKDPRCFFKVGDDYAVLGISDAKRSDSGQYKLFLKNISGFDTCYCKVTVLDRPGPPEHLKAEDIEGDSLTLKWSPPKDDGGSEVTNYIVEKREKGTTIWSRVSSFVNGTSTRVRNLTVGRQYEFRVMAENLYGTSDPATMDPVFAKLPYDPPGPPGIPHSVETTTDSITLSWTKPRTDGGSPVTGYVLEKRKIGDNKWTRATNVTIPGLTHRVTGLQENNEYEFRVAACNEAGQGPWSSNSDGIFARMPPCPPKLDTSFAMRDLTIPAGEPFTIRVPYIGSPPPTALWTVNQNEIKPDDRVTCEVSEDFVVLINKKSKREDSGRYTLKLTNTQGTDSASCKVTIVDKPGPPQGPLEISDITPENCSLSWKPPLDDGGSPITNYVVEKLDPSLNSWIKTSSYVRGCHYDVIGLEPNKKYSFRVCAENQYGVGPPLTSEKPIIAKFPFDVPSAPGTPQITDSDESSVNLIWERPKSDGGSKIHGYQVEFRDPRDGRWRPVSDQLVKDTTMRVPNLMENTEYEFRVKAKNAAGFSAPSKPTASFKVKTKSSVPSPPQNVRVGKVGRSYVDVKWDKPRTDGGSKITGYIVERREKNSNVWIRANDYVCPDCEYTVINLMENHEYEFRVMAVNAAGKSDPSNTTMPTKVTDTPDGSRPEFIRPLSNKSCNLKKAITLECEGVGKPFPTARWFKNGREIHPAGRITQKDLDTGVFKLVFSEVWDTDEGEYTCELSNSLGAIKCSARLNIASAPKIERCPNEVSFPEHDNGKIKIFYSGTGPFDVQLFKDGLEVKEDKHLKFTVFDDYVIIYLREALKSDEGKYKIIVKNDSGQADATFALKVTGLPGPPQGPLEVSDITQNTATIAWRPPAYDGGSKITNYVVERKETSHSQWIVASSYCRELVFTVQGLTEGGEYLFRVMAVNENGQSAPLEGTNPIIAKLPYDKPSAPGVPVVTEVGGDFVNLSWEKPESDGGSRIQGYWVEKREVGTLAWQRVGPNLSITTQVNISNLIEDRQYEFRVFAVNEAGMSPPSSNSTSVKIADPNAPVPPEFVIPLRNVMAVENKSAQFTCKVSGNPKPTIIWYKGTRELMDGGKYTMLKDGDSYSLVVSEAYGEDADEYACRATNKGGSRTSRAELLIKTAPQLHVPPRFRELACFEKGENVTLKIPFTGFPKPKIKWSKDGDEIETGARYDVSVGERHALLTIRDVQKYDNGPYRIVAENELGVDSAIIKVQINDKPDPPRFPVVESICDDFVTLSWKPPLWDGG</sequence>
<evidence type="ECO:0000256" key="15">
    <source>
        <dbReference type="ARBA" id="ARBA00022842"/>
    </source>
</evidence>
<dbReference type="FunFam" id="2.60.40.10:FF:000002">
    <property type="entry name" value="Titin a"/>
    <property type="match status" value="1"/>
</dbReference>
<evidence type="ECO:0000256" key="16">
    <source>
        <dbReference type="ARBA" id="ARBA00022860"/>
    </source>
</evidence>
<keyword evidence="10" id="KW-0677">Repeat</keyword>
<feature type="domain" description="Ig-like" evidence="22">
    <location>
        <begin position="1289"/>
        <end position="1379"/>
    </location>
</feature>
<feature type="domain" description="Fibronectin type-III" evidence="23">
    <location>
        <begin position="394"/>
        <end position="492"/>
    </location>
</feature>
<evidence type="ECO:0000256" key="6">
    <source>
        <dbReference type="ARBA" id="ARBA00022527"/>
    </source>
</evidence>
<dbReference type="Pfam" id="PF07679">
    <property type="entry name" value="I-set"/>
    <property type="match status" value="9"/>
</dbReference>
<dbReference type="FunFam" id="2.60.40.10:FF:000127">
    <property type="entry name" value="titin isoform X1"/>
    <property type="match status" value="5"/>
</dbReference>
<dbReference type="FunFam" id="2.60.40.10:FF:000034">
    <property type="entry name" value="Titin isoform A"/>
    <property type="match status" value="1"/>
</dbReference>
<dbReference type="FunFam" id="2.60.40.10:FF:000107">
    <property type="entry name" value="Myosin, light chain kinase a"/>
    <property type="match status" value="1"/>
</dbReference>